<evidence type="ECO:0000313" key="12">
    <source>
        <dbReference type="EMBL" id="TPW29369.1"/>
    </source>
</evidence>
<comment type="caution">
    <text evidence="12">The sequence shown here is derived from an EMBL/GenBank/DDBJ whole genome shotgun (WGS) entry which is preliminary data.</text>
</comment>
<keyword evidence="8" id="KW-0720">Serine protease</keyword>
<dbReference type="GO" id="GO:0006508">
    <property type="term" value="P:proteolysis"/>
    <property type="evidence" value="ECO:0007669"/>
    <property type="project" value="UniProtKB-KW"/>
</dbReference>
<comment type="subcellular location">
    <subcellularLocation>
        <location evidence="1">Periplasm</location>
    </subcellularLocation>
</comment>
<evidence type="ECO:0000256" key="2">
    <source>
        <dbReference type="ARBA" id="ARBA00010541"/>
    </source>
</evidence>
<evidence type="ECO:0000256" key="10">
    <source>
        <dbReference type="PIRSR" id="PIRSR611782-2"/>
    </source>
</evidence>
<dbReference type="GO" id="GO:0004252">
    <property type="term" value="F:serine-type endopeptidase activity"/>
    <property type="evidence" value="ECO:0007669"/>
    <property type="project" value="InterPro"/>
</dbReference>
<dbReference type="EMBL" id="VHLH01000012">
    <property type="protein sequence ID" value="TPW29369.1"/>
    <property type="molecule type" value="Genomic_DNA"/>
</dbReference>
<dbReference type="Pfam" id="PF17820">
    <property type="entry name" value="PDZ_6"/>
    <property type="match status" value="1"/>
</dbReference>
<keyword evidence="7" id="KW-0378">Hydrolase</keyword>
<sequence length="431" mass="45589">MQLSFAPLVKKTAPAVVNVYATRMVRQQTPFERDPFFQRFFGNRMQQRSRKQSSLGSGVIVDKKGLIVTNDHVIQDADQIKVALDDGREFQANVVLKDQKVDLAVLKIEKGPNDLPTLPIGNSDDVEVGDLVLAIGNPFGVGQTVTSGIVSGLARTSLDRSHFGFFIQTDAAINPGNSGGPLVGIDGRMIGINSEIYSRSGGSDGIGFAIPANLVKSFVSAAESGDKQFAMPYIGASFESLTPDVADALGLDRPRGALVNKVAPDGPAAKAGLKAGDVVTALDGKPVQHPDALGYRLATEGIGKTVELTVRDRDGKHTMSIALERAPETVPANRTTIGGRTPFTGATVANLSPRVAQELDMQSDAEGVVITDVADGSLAARFGLEPKDILVRVNGQAIGKVADVKALADDPPGSWQFAVRRDGRLLTQSVR</sequence>
<keyword evidence="4" id="KW-0732">Signal</keyword>
<proteinExistence type="inferred from homology"/>
<evidence type="ECO:0000313" key="13">
    <source>
        <dbReference type="Proteomes" id="UP000320314"/>
    </source>
</evidence>
<feature type="active site" description="Charge relay system" evidence="9">
    <location>
        <position position="72"/>
    </location>
</feature>
<reference evidence="12 13" key="1">
    <citation type="submission" date="2019-06" db="EMBL/GenBank/DDBJ databases">
        <authorList>
            <person name="Li M."/>
        </authorList>
    </citation>
    <scope>NUCLEOTIDE SEQUENCE [LARGE SCALE GENOMIC DNA]</scope>
    <source>
        <strain evidence="12 13">BGMRC6574</strain>
    </source>
</reference>
<keyword evidence="5" id="KW-0677">Repeat</keyword>
<evidence type="ECO:0000256" key="3">
    <source>
        <dbReference type="ARBA" id="ARBA00022670"/>
    </source>
</evidence>
<dbReference type="InterPro" id="IPR011782">
    <property type="entry name" value="Pept_S1C_Do"/>
</dbReference>
<feature type="active site" description="Charge relay system" evidence="9">
    <location>
        <position position="102"/>
    </location>
</feature>
<dbReference type="InterPro" id="IPR036034">
    <property type="entry name" value="PDZ_sf"/>
</dbReference>
<dbReference type="Pfam" id="PF13180">
    <property type="entry name" value="PDZ_2"/>
    <property type="match status" value="1"/>
</dbReference>
<keyword evidence="6" id="KW-0574">Periplasm</keyword>
<evidence type="ECO:0000256" key="9">
    <source>
        <dbReference type="PIRSR" id="PIRSR611782-1"/>
    </source>
</evidence>
<dbReference type="Proteomes" id="UP000320314">
    <property type="component" value="Unassembled WGS sequence"/>
</dbReference>
<dbReference type="SUPFAM" id="SSF50156">
    <property type="entry name" value="PDZ domain-like"/>
    <property type="match status" value="2"/>
</dbReference>
<dbReference type="AlphaFoldDB" id="A0A506U9V8"/>
<dbReference type="PROSITE" id="PS50106">
    <property type="entry name" value="PDZ"/>
    <property type="match status" value="2"/>
</dbReference>
<dbReference type="Pfam" id="PF13365">
    <property type="entry name" value="Trypsin_2"/>
    <property type="match status" value="1"/>
</dbReference>
<feature type="binding site" evidence="10">
    <location>
        <position position="102"/>
    </location>
    <ligand>
        <name>substrate</name>
    </ligand>
</feature>
<organism evidence="12 13">
    <name type="scientific">Pararhizobium mangrovi</name>
    <dbReference type="NCBI Taxonomy" id="2590452"/>
    <lineage>
        <taxon>Bacteria</taxon>
        <taxon>Pseudomonadati</taxon>
        <taxon>Pseudomonadota</taxon>
        <taxon>Alphaproteobacteria</taxon>
        <taxon>Hyphomicrobiales</taxon>
        <taxon>Rhizobiaceae</taxon>
        <taxon>Rhizobium/Agrobacterium group</taxon>
        <taxon>Pararhizobium</taxon>
    </lineage>
</organism>
<evidence type="ECO:0000256" key="7">
    <source>
        <dbReference type="ARBA" id="ARBA00022801"/>
    </source>
</evidence>
<dbReference type="PANTHER" id="PTHR22939:SF129">
    <property type="entry name" value="SERINE PROTEASE HTRA2, MITOCHONDRIAL"/>
    <property type="match status" value="1"/>
</dbReference>
<keyword evidence="3 12" id="KW-0645">Protease</keyword>
<dbReference type="InterPro" id="IPR001478">
    <property type="entry name" value="PDZ"/>
</dbReference>
<name>A0A506U9V8_9HYPH</name>
<accession>A0A506U9V8</accession>
<dbReference type="PRINTS" id="PR00834">
    <property type="entry name" value="PROTEASES2C"/>
</dbReference>
<dbReference type="Gene3D" id="2.30.42.10">
    <property type="match status" value="2"/>
</dbReference>
<feature type="binding site" evidence="10">
    <location>
        <begin position="176"/>
        <end position="178"/>
    </location>
    <ligand>
        <name>substrate</name>
    </ligand>
</feature>
<dbReference type="OrthoDB" id="9758917at2"/>
<evidence type="ECO:0000256" key="6">
    <source>
        <dbReference type="ARBA" id="ARBA00022764"/>
    </source>
</evidence>
<gene>
    <name evidence="12" type="ORF">FJU11_07975</name>
</gene>
<dbReference type="SMART" id="SM00228">
    <property type="entry name" value="PDZ"/>
    <property type="match status" value="2"/>
</dbReference>
<dbReference type="InterPro" id="IPR009003">
    <property type="entry name" value="Peptidase_S1_PA"/>
</dbReference>
<evidence type="ECO:0000256" key="1">
    <source>
        <dbReference type="ARBA" id="ARBA00004418"/>
    </source>
</evidence>
<comment type="similarity">
    <text evidence="2">Belongs to the peptidase S1C family.</text>
</comment>
<dbReference type="SUPFAM" id="SSF50494">
    <property type="entry name" value="Trypsin-like serine proteases"/>
    <property type="match status" value="1"/>
</dbReference>
<dbReference type="InterPro" id="IPR001940">
    <property type="entry name" value="Peptidase_S1C"/>
</dbReference>
<feature type="active site" description="Charge relay system" evidence="9">
    <location>
        <position position="178"/>
    </location>
</feature>
<evidence type="ECO:0000256" key="5">
    <source>
        <dbReference type="ARBA" id="ARBA00022737"/>
    </source>
</evidence>
<dbReference type="GO" id="GO:0042597">
    <property type="term" value="C:periplasmic space"/>
    <property type="evidence" value="ECO:0007669"/>
    <property type="project" value="UniProtKB-SubCell"/>
</dbReference>
<protein>
    <submittedName>
        <fullName evidence="12">DegQ family serine endoprotease</fullName>
    </submittedName>
</protein>
<dbReference type="InterPro" id="IPR041489">
    <property type="entry name" value="PDZ_6"/>
</dbReference>
<dbReference type="PANTHER" id="PTHR22939">
    <property type="entry name" value="SERINE PROTEASE FAMILY S1C HTRA-RELATED"/>
    <property type="match status" value="1"/>
</dbReference>
<evidence type="ECO:0000259" key="11">
    <source>
        <dbReference type="PROSITE" id="PS50106"/>
    </source>
</evidence>
<dbReference type="NCBIfam" id="TIGR02037">
    <property type="entry name" value="degP_htrA_DO"/>
    <property type="match status" value="1"/>
</dbReference>
<feature type="binding site" evidence="10">
    <location>
        <position position="72"/>
    </location>
    <ligand>
        <name>substrate</name>
    </ligand>
</feature>
<evidence type="ECO:0000256" key="8">
    <source>
        <dbReference type="ARBA" id="ARBA00022825"/>
    </source>
</evidence>
<dbReference type="Gene3D" id="2.40.10.120">
    <property type="match status" value="1"/>
</dbReference>
<feature type="domain" description="PDZ" evidence="11">
    <location>
        <begin position="329"/>
        <end position="398"/>
    </location>
</feature>
<feature type="domain" description="PDZ" evidence="11">
    <location>
        <begin position="218"/>
        <end position="314"/>
    </location>
</feature>
<evidence type="ECO:0000256" key="4">
    <source>
        <dbReference type="ARBA" id="ARBA00022729"/>
    </source>
</evidence>
<keyword evidence="13" id="KW-1185">Reference proteome</keyword>